<accession>A0A5K1V781</accession>
<dbReference type="VEuPathDB" id="AmoebaDB:EHI8A_165730"/>
<feature type="compositionally biased region" description="Low complexity" evidence="1">
    <location>
        <begin position="43"/>
        <end position="61"/>
    </location>
</feature>
<dbReference type="VEuPathDB" id="AmoebaDB:KM1_237400"/>
<dbReference type="AlphaFoldDB" id="A0A5K1V781"/>
<evidence type="ECO:0000313" key="3">
    <source>
        <dbReference type="Proteomes" id="UP000078387"/>
    </source>
</evidence>
<gene>
    <name evidence="2" type="ORF">CL6EHI_137990</name>
</gene>
<proteinExistence type="predicted"/>
<organism evidence="2 3">
    <name type="scientific">Entamoeba histolytica</name>
    <dbReference type="NCBI Taxonomy" id="5759"/>
    <lineage>
        <taxon>Eukaryota</taxon>
        <taxon>Amoebozoa</taxon>
        <taxon>Evosea</taxon>
        <taxon>Archamoebae</taxon>
        <taxon>Mastigamoebida</taxon>
        <taxon>Entamoebidae</taxon>
        <taxon>Entamoeba</taxon>
    </lineage>
</organism>
<sequence>MSSPSSYEPFVLGFGSTSSGYSKSGLLLPHSKKSKQTQLINESTPTQSDTSSTTIKTKTSQLPSSYEKHQNYQSHSQEKTIEYNFVDTSYQPLLSTQQRNILPAPSNSLKTSNSFSSSISSEKQQTYVELLEVQLKKYEEIPWIKELRKEHRENELTNILESMYEEYCGMVNKCAVLETENIQLKNELKTIKQIHQLLSQYSLLHIQRSNTFLDELKEEIERKHSENKD</sequence>
<dbReference type="VEuPathDB" id="AmoebaDB:EHI5A_121670"/>
<reference evidence="2 3" key="1">
    <citation type="submission" date="2016-05" db="EMBL/GenBank/DDBJ databases">
        <title>First whole genome sequencing of Entamoeba histolytica HM1:IMSS-clone-6.</title>
        <authorList>
            <person name="Mukherjee Avik.K."/>
            <person name="Izumyama S."/>
            <person name="Nakada-Tsukui K."/>
            <person name="Nozaki T."/>
        </authorList>
    </citation>
    <scope>NUCLEOTIDE SEQUENCE [LARGE SCALE GENOMIC DNA]</scope>
    <source>
        <strain evidence="2 3">HM1:IMSS clone 6</strain>
    </source>
</reference>
<feature type="compositionally biased region" description="Basic and acidic residues" evidence="1">
    <location>
        <begin position="66"/>
        <end position="75"/>
    </location>
</feature>
<comment type="caution">
    <text evidence="2">The sequence shown here is derived from an EMBL/GenBank/DDBJ whole genome shotgun (WGS) entry which is preliminary data.</text>
</comment>
<dbReference type="VEuPathDB" id="AmoebaDB:EHI_137990"/>
<protein>
    <submittedName>
        <fullName evidence="2">Uncharacterized protein</fullName>
    </submittedName>
</protein>
<dbReference type="OMA" id="NRINLEH"/>
<evidence type="ECO:0000256" key="1">
    <source>
        <dbReference type="SAM" id="MobiDB-lite"/>
    </source>
</evidence>
<feature type="region of interest" description="Disordered" evidence="1">
    <location>
        <begin position="25"/>
        <end position="75"/>
    </location>
</feature>
<dbReference type="EMBL" id="BDEQ01000001">
    <property type="protein sequence ID" value="GAT94249.1"/>
    <property type="molecule type" value="Genomic_DNA"/>
</dbReference>
<name>A0A5K1V781_ENTHI</name>
<dbReference type="Proteomes" id="UP000078387">
    <property type="component" value="Unassembled WGS sequence"/>
</dbReference>
<dbReference type="VEuPathDB" id="AmoebaDB:EHI7A_147420"/>
<evidence type="ECO:0000313" key="2">
    <source>
        <dbReference type="EMBL" id="GAT94249.1"/>
    </source>
</evidence>